<feature type="domain" description="RNA polymerase sigma factor 70 region 4 type 2" evidence="5">
    <location>
        <begin position="119"/>
        <end position="166"/>
    </location>
</feature>
<dbReference type="SUPFAM" id="SSF88946">
    <property type="entry name" value="Sigma2 domain of RNA polymerase sigma factors"/>
    <property type="match status" value="1"/>
</dbReference>
<dbReference type="Gene3D" id="1.25.40.10">
    <property type="entry name" value="Tetratricopeptide repeat domain"/>
    <property type="match status" value="1"/>
</dbReference>
<evidence type="ECO:0000256" key="3">
    <source>
        <dbReference type="ARBA" id="ARBA00023082"/>
    </source>
</evidence>
<evidence type="ECO:0000256" key="4">
    <source>
        <dbReference type="ARBA" id="ARBA00023163"/>
    </source>
</evidence>
<dbReference type="Pfam" id="PF20239">
    <property type="entry name" value="DUF6596"/>
    <property type="match status" value="1"/>
</dbReference>
<feature type="domain" description="DUF6596" evidence="6">
    <location>
        <begin position="184"/>
        <end position="281"/>
    </location>
</feature>
<evidence type="ECO:0000313" key="8">
    <source>
        <dbReference type="Proteomes" id="UP001498238"/>
    </source>
</evidence>
<evidence type="ECO:0000259" key="5">
    <source>
        <dbReference type="Pfam" id="PF08281"/>
    </source>
</evidence>
<keyword evidence="8" id="KW-1185">Reference proteome</keyword>
<keyword evidence="3" id="KW-0731">Sigma factor</keyword>
<dbReference type="RefSeq" id="WP_339391111.1">
    <property type="nucleotide sequence ID" value="NZ_BAAAAF010000001.1"/>
</dbReference>
<comment type="similarity">
    <text evidence="1">Belongs to the sigma-70 factor family. ECF subfamily.</text>
</comment>
<evidence type="ECO:0000259" key="6">
    <source>
        <dbReference type="Pfam" id="PF20239"/>
    </source>
</evidence>
<dbReference type="EMBL" id="BAAAAF010000001">
    <property type="protein sequence ID" value="GAA0034103.1"/>
    <property type="molecule type" value="Genomic_DNA"/>
</dbReference>
<comment type="caution">
    <text evidence="7">The sequence shown here is derived from an EMBL/GenBank/DDBJ whole genome shotgun (WGS) entry which is preliminary data.</text>
</comment>
<proteinExistence type="inferred from homology"/>
<keyword evidence="2" id="KW-0805">Transcription regulation</keyword>
<keyword evidence="4" id="KW-0804">Transcription</keyword>
<organism evidence="7 8">
    <name type="scientific">Brevibacterium metallidurans</name>
    <dbReference type="NCBI Taxonomy" id="1482676"/>
    <lineage>
        <taxon>Bacteria</taxon>
        <taxon>Bacillati</taxon>
        <taxon>Actinomycetota</taxon>
        <taxon>Actinomycetes</taxon>
        <taxon>Micrococcales</taxon>
        <taxon>Brevibacteriaceae</taxon>
        <taxon>Brevibacterium</taxon>
    </lineage>
</organism>
<dbReference type="PANTHER" id="PTHR47756:SF2">
    <property type="entry name" value="BLL6612 PROTEIN"/>
    <property type="match status" value="1"/>
</dbReference>
<dbReference type="InterPro" id="IPR013249">
    <property type="entry name" value="RNA_pol_sigma70_r4_t2"/>
</dbReference>
<dbReference type="InterPro" id="IPR013325">
    <property type="entry name" value="RNA_pol_sigma_r2"/>
</dbReference>
<reference evidence="7 8" key="1">
    <citation type="submission" date="2024-01" db="EMBL/GenBank/DDBJ databases">
        <title>Characterization of antibiotic resistant novel bacterial strains and their environmental applications.</title>
        <authorList>
            <person name="Manzoor S."/>
            <person name="Abbas S."/>
            <person name="Arshad M."/>
            <person name="Ahmed I."/>
        </authorList>
    </citation>
    <scope>NUCLEOTIDE SEQUENCE [LARGE SCALE GENOMIC DNA]</scope>
    <source>
        <strain evidence="7 8">NCCP-602</strain>
    </source>
</reference>
<dbReference type="Pfam" id="PF08281">
    <property type="entry name" value="Sigma70_r4_2"/>
    <property type="match status" value="1"/>
</dbReference>
<dbReference type="PANTHER" id="PTHR47756">
    <property type="entry name" value="BLL6612 PROTEIN-RELATED"/>
    <property type="match status" value="1"/>
</dbReference>
<dbReference type="InterPro" id="IPR046531">
    <property type="entry name" value="DUF6596"/>
</dbReference>
<dbReference type="InterPro" id="IPR013324">
    <property type="entry name" value="RNA_pol_sigma_r3/r4-like"/>
</dbReference>
<evidence type="ECO:0000313" key="7">
    <source>
        <dbReference type="EMBL" id="GAA0034103.1"/>
    </source>
</evidence>
<evidence type="ECO:0000256" key="2">
    <source>
        <dbReference type="ARBA" id="ARBA00023015"/>
    </source>
</evidence>
<protein>
    <submittedName>
        <fullName evidence="7">RNA polymerase sigma factor</fullName>
    </submittedName>
</protein>
<dbReference type="Proteomes" id="UP001498238">
    <property type="component" value="Unassembled WGS sequence"/>
</dbReference>
<dbReference type="InterPro" id="IPR011990">
    <property type="entry name" value="TPR-like_helical_dom_sf"/>
</dbReference>
<dbReference type="SUPFAM" id="SSF88659">
    <property type="entry name" value="Sigma3 and sigma4 domains of RNA polymerase sigma factors"/>
    <property type="match status" value="1"/>
</dbReference>
<name>A0ABN0SI87_9MICO</name>
<evidence type="ECO:0000256" key="1">
    <source>
        <dbReference type="ARBA" id="ARBA00010641"/>
    </source>
</evidence>
<accession>A0ABN0SI87</accession>
<gene>
    <name evidence="7" type="ORF">NCCP602_00640</name>
</gene>
<dbReference type="Gene3D" id="1.20.140.160">
    <property type="match status" value="1"/>
</dbReference>
<sequence>MAITPEERAMIVSQDAWGRIIALLAAADGDIAGAEDALAAALEKAVRTWPVDGVPDNPQGWLYRVARNARRDVWKSAAARTSVAFSPDLHDRPSRAEAADGGDVDAVPDRRLELLAACAHPQIDPPTRPLLMLSAVLGMTGAQIAAAMALPAATVSARLTRAKKRIAASGIGFELPDRSSMPARLEAILEAIYGAFAIEWVHAAAEPRAGTTGEALFLSRLVAELCPDDAESHGLAALLHLSASRFPARRDAAGAFVPLAEQDPDRWDASLVARGEHHLRNVHLCRSVGRFGLEAAIQIVHMSGIRRGRTDWPVLLRLHNDLEAMAPTLGGAVARSAVIAEISGPDAGLRALDHAGDTARIAGYQPAWTLRADLLRRSGRNAEAREAVARAISLTTDPAERDHLTGIAHRLGDD</sequence>